<feature type="domain" description="DUF6534" evidence="2">
    <location>
        <begin position="228"/>
        <end position="333"/>
    </location>
</feature>
<dbReference type="PANTHER" id="PTHR40465">
    <property type="entry name" value="CHROMOSOME 1, WHOLE GENOME SHOTGUN SEQUENCE"/>
    <property type="match status" value="1"/>
</dbReference>
<evidence type="ECO:0000313" key="4">
    <source>
        <dbReference type="Proteomes" id="UP000518752"/>
    </source>
</evidence>
<feature type="transmembrane region" description="Helical" evidence="1">
    <location>
        <begin position="154"/>
        <end position="178"/>
    </location>
</feature>
<name>A0A8H5LXW2_9AGAR</name>
<organism evidence="3 4">
    <name type="scientific">Collybiopsis confluens</name>
    <dbReference type="NCBI Taxonomy" id="2823264"/>
    <lineage>
        <taxon>Eukaryota</taxon>
        <taxon>Fungi</taxon>
        <taxon>Dikarya</taxon>
        <taxon>Basidiomycota</taxon>
        <taxon>Agaricomycotina</taxon>
        <taxon>Agaricomycetes</taxon>
        <taxon>Agaricomycetidae</taxon>
        <taxon>Agaricales</taxon>
        <taxon>Marasmiineae</taxon>
        <taxon>Omphalotaceae</taxon>
        <taxon>Collybiopsis</taxon>
    </lineage>
</organism>
<dbReference type="EMBL" id="JAACJN010000106">
    <property type="protein sequence ID" value="KAF5373401.1"/>
    <property type="molecule type" value="Genomic_DNA"/>
</dbReference>
<dbReference type="Proteomes" id="UP000518752">
    <property type="component" value="Unassembled WGS sequence"/>
</dbReference>
<feature type="transmembrane region" description="Helical" evidence="1">
    <location>
        <begin position="184"/>
        <end position="203"/>
    </location>
</feature>
<dbReference type="PANTHER" id="PTHR40465:SF1">
    <property type="entry name" value="DUF6534 DOMAIN-CONTAINING PROTEIN"/>
    <property type="match status" value="1"/>
</dbReference>
<dbReference type="InterPro" id="IPR045339">
    <property type="entry name" value="DUF6534"/>
</dbReference>
<evidence type="ECO:0000259" key="2">
    <source>
        <dbReference type="Pfam" id="PF20152"/>
    </source>
</evidence>
<evidence type="ECO:0000256" key="1">
    <source>
        <dbReference type="SAM" id="Phobius"/>
    </source>
</evidence>
<sequence>MLSLFHIGLIVSPASRGSFAMPSAPPHTVIEVYTPFFVGTFLNIFLYGIAVTQMYTYYRTSKNDKLWMRLLILYLFVLETVNSFVDIGLVFEPLLLNFGNKDVIATSPWSERQVHCLDEDLILTFVPVLLALRLDGVTTALISTPVQIFMAYRIHVIMETVIPTVIVSMLAISSLSAYPCRYTQSSHILIGLLYKAGSVWLAISVSQSPQYEKFNDIRAAPSLWLISSAVADIAIACCLVYGLSKKRTGFAVLNDQIDRIIRGTGRPDRISYCSYCPYRCDRFSERSEHYNARNIFPHFTGDIDVFCRFFTWDLMLSKLYTTTLLSSLNARASARSVERAKHNEPNALFSSDTASVTQQATFNAARASRHNTHHAPKISGDYNGSYELSSRVISTPRRDQDRAVHIRDPSAQTEFSVGVVVSQSTITDGERDSAKLFPQSKPFH</sequence>
<proteinExistence type="predicted"/>
<accession>A0A8H5LXW2</accession>
<keyword evidence="1" id="KW-0812">Transmembrane</keyword>
<dbReference type="OrthoDB" id="3265526at2759"/>
<keyword evidence="1" id="KW-0472">Membrane</keyword>
<evidence type="ECO:0000313" key="3">
    <source>
        <dbReference type="EMBL" id="KAF5373401.1"/>
    </source>
</evidence>
<gene>
    <name evidence="3" type="ORF">D9757_009766</name>
</gene>
<dbReference type="AlphaFoldDB" id="A0A8H5LXW2"/>
<reference evidence="3 4" key="1">
    <citation type="journal article" date="2020" name="ISME J.">
        <title>Uncovering the hidden diversity of litter-decomposition mechanisms in mushroom-forming fungi.</title>
        <authorList>
            <person name="Floudas D."/>
            <person name="Bentzer J."/>
            <person name="Ahren D."/>
            <person name="Johansson T."/>
            <person name="Persson P."/>
            <person name="Tunlid A."/>
        </authorList>
    </citation>
    <scope>NUCLEOTIDE SEQUENCE [LARGE SCALE GENOMIC DNA]</scope>
    <source>
        <strain evidence="3 4">CBS 406.79</strain>
    </source>
</reference>
<feature type="transmembrane region" description="Helical" evidence="1">
    <location>
        <begin position="36"/>
        <end position="58"/>
    </location>
</feature>
<comment type="caution">
    <text evidence="3">The sequence shown here is derived from an EMBL/GenBank/DDBJ whole genome shotgun (WGS) entry which is preliminary data.</text>
</comment>
<keyword evidence="1" id="KW-1133">Transmembrane helix</keyword>
<feature type="transmembrane region" description="Helical" evidence="1">
    <location>
        <begin position="70"/>
        <end position="91"/>
    </location>
</feature>
<protein>
    <recommendedName>
        <fullName evidence="2">DUF6534 domain-containing protein</fullName>
    </recommendedName>
</protein>
<dbReference type="Pfam" id="PF20152">
    <property type="entry name" value="DUF6534"/>
    <property type="match status" value="1"/>
</dbReference>
<feature type="transmembrane region" description="Helical" evidence="1">
    <location>
        <begin position="223"/>
        <end position="243"/>
    </location>
</feature>
<keyword evidence="4" id="KW-1185">Reference proteome</keyword>